<accession>A0ABD0P2K0</accession>
<organism evidence="2 3">
    <name type="scientific">Cirrhinus mrigala</name>
    <name type="common">Mrigala</name>
    <dbReference type="NCBI Taxonomy" id="683832"/>
    <lineage>
        <taxon>Eukaryota</taxon>
        <taxon>Metazoa</taxon>
        <taxon>Chordata</taxon>
        <taxon>Craniata</taxon>
        <taxon>Vertebrata</taxon>
        <taxon>Euteleostomi</taxon>
        <taxon>Actinopterygii</taxon>
        <taxon>Neopterygii</taxon>
        <taxon>Teleostei</taxon>
        <taxon>Ostariophysi</taxon>
        <taxon>Cypriniformes</taxon>
        <taxon>Cyprinidae</taxon>
        <taxon>Labeoninae</taxon>
        <taxon>Labeonini</taxon>
        <taxon>Cirrhinus</taxon>
    </lineage>
</organism>
<dbReference type="Proteomes" id="UP001529510">
    <property type="component" value="Unassembled WGS sequence"/>
</dbReference>
<reference evidence="2 3" key="1">
    <citation type="submission" date="2024-05" db="EMBL/GenBank/DDBJ databases">
        <title>Genome sequencing and assembly of Indian major carp, Cirrhinus mrigala (Hamilton, 1822).</title>
        <authorList>
            <person name="Mohindra V."/>
            <person name="Chowdhury L.M."/>
            <person name="Lal K."/>
            <person name="Jena J.K."/>
        </authorList>
    </citation>
    <scope>NUCLEOTIDE SEQUENCE [LARGE SCALE GENOMIC DNA]</scope>
    <source>
        <strain evidence="2">CM1030</strain>
        <tissue evidence="2">Blood</tissue>
    </source>
</reference>
<evidence type="ECO:0000256" key="1">
    <source>
        <dbReference type="SAM" id="MobiDB-lite"/>
    </source>
</evidence>
<dbReference type="AlphaFoldDB" id="A0ABD0P2K0"/>
<feature type="non-terminal residue" evidence="2">
    <location>
        <position position="1"/>
    </location>
</feature>
<dbReference type="EMBL" id="JAMKFB020000018">
    <property type="protein sequence ID" value="KAL0168338.1"/>
    <property type="molecule type" value="Genomic_DNA"/>
</dbReference>
<sequence length="102" mass="10810">GFRRPIQNPMSKRVELRQTGGGTEEQAHAGEQDQDHGTKADLGSGDMVGLDHEAVADSKAMEQKSTMVGQAEQGAMRSVEPTGVPPGSIKADQAGLERPSWP</sequence>
<keyword evidence="3" id="KW-1185">Reference proteome</keyword>
<feature type="compositionally biased region" description="Basic and acidic residues" evidence="1">
    <location>
        <begin position="49"/>
        <end position="62"/>
    </location>
</feature>
<protein>
    <submittedName>
        <fullName evidence="2">Uncharacterized protein</fullName>
    </submittedName>
</protein>
<comment type="caution">
    <text evidence="2">The sequence shown here is derived from an EMBL/GenBank/DDBJ whole genome shotgun (WGS) entry which is preliminary data.</text>
</comment>
<gene>
    <name evidence="2" type="ORF">M9458_036560</name>
</gene>
<proteinExistence type="predicted"/>
<feature type="region of interest" description="Disordered" evidence="1">
    <location>
        <begin position="1"/>
        <end position="102"/>
    </location>
</feature>
<evidence type="ECO:0000313" key="3">
    <source>
        <dbReference type="Proteomes" id="UP001529510"/>
    </source>
</evidence>
<name>A0ABD0P2K0_CIRMR</name>
<evidence type="ECO:0000313" key="2">
    <source>
        <dbReference type="EMBL" id="KAL0168338.1"/>
    </source>
</evidence>
<feature type="compositionally biased region" description="Basic and acidic residues" evidence="1">
    <location>
        <begin position="25"/>
        <end position="39"/>
    </location>
</feature>